<name>A0A552WX97_9MICO</name>
<accession>A0A552WX97</accession>
<comment type="caution">
    <text evidence="1">The sequence shown here is derived from an EMBL/GenBank/DDBJ whole genome shotgun (WGS) entry which is preliminary data.</text>
</comment>
<dbReference type="EMBL" id="VJXR01000002">
    <property type="protein sequence ID" value="TRW47450.1"/>
    <property type="molecule type" value="Genomic_DNA"/>
</dbReference>
<evidence type="ECO:0000313" key="1">
    <source>
        <dbReference type="EMBL" id="TRW47450.1"/>
    </source>
</evidence>
<dbReference type="Proteomes" id="UP000318693">
    <property type="component" value="Unassembled WGS sequence"/>
</dbReference>
<dbReference type="AlphaFoldDB" id="A0A552WX97"/>
<organism evidence="1 2">
    <name type="scientific">Georgenia yuyongxinii</name>
    <dbReference type="NCBI Taxonomy" id="2589797"/>
    <lineage>
        <taxon>Bacteria</taxon>
        <taxon>Bacillati</taxon>
        <taxon>Actinomycetota</taxon>
        <taxon>Actinomycetes</taxon>
        <taxon>Micrococcales</taxon>
        <taxon>Bogoriellaceae</taxon>
        <taxon>Georgenia</taxon>
    </lineage>
</organism>
<gene>
    <name evidence="1" type="ORF">FJ693_01225</name>
</gene>
<dbReference type="RefSeq" id="WP_143416725.1">
    <property type="nucleotide sequence ID" value="NZ_VJXR01000002.1"/>
</dbReference>
<sequence>MNPEHARFLMTARLCMARLCGDERAPKEALDLYDSALTRLLVINEPFGWASGPVVELPVDVARGTSYATAHQAVGALITFGVPWDDLRSVLADLSEAWGIEHVASCSECLAHEQAPSDGGRMSPAHYWLYRVARTNLYGLAATVPATSLVDYWFVLESLDSLYDTEDRVAAEAPATDNKRVLYGAARAAIEQLGAYGLDEWVLLTIVGMLERTWQQDPDHVGILARGDA</sequence>
<proteinExistence type="predicted"/>
<reference evidence="1 2" key="1">
    <citation type="submission" date="2019-07" db="EMBL/GenBank/DDBJ databases">
        <title>Georgenia wutianyii sp. nov. and Georgenia *** sp. nov. isolated from plateau pika (Ochotona curzoniae) in the Qinghai-Tibet plateau of China.</title>
        <authorList>
            <person name="Tian Z."/>
        </authorList>
    </citation>
    <scope>NUCLEOTIDE SEQUENCE [LARGE SCALE GENOMIC DNA]</scope>
    <source>
        <strain evidence="1 2">Z446</strain>
    </source>
</reference>
<protein>
    <submittedName>
        <fullName evidence="1">Uncharacterized protein</fullName>
    </submittedName>
</protein>
<keyword evidence="2" id="KW-1185">Reference proteome</keyword>
<evidence type="ECO:0000313" key="2">
    <source>
        <dbReference type="Proteomes" id="UP000318693"/>
    </source>
</evidence>